<reference evidence="8 9" key="1">
    <citation type="submission" date="2014-07" db="EMBL/GenBank/DDBJ databases">
        <title>Genome Sequence of Rhodococcus opacus Strain R7, a Biodegrader of Mono- and Polycyclic Aromatic Hydrocarbons.</title>
        <authorList>
            <person name="Di Gennaro P."/>
            <person name="Zampolli J."/>
            <person name="Presti I."/>
            <person name="Cappelletti M."/>
            <person name="D'Ursi P."/>
            <person name="Orro A."/>
            <person name="Mezzelani A."/>
            <person name="Milanesi L."/>
        </authorList>
    </citation>
    <scope>NUCLEOTIDE SEQUENCE [LARGE SCALE GENOMIC DNA]</scope>
    <source>
        <strain evidence="8 9">R7</strain>
    </source>
</reference>
<dbReference type="NCBIfam" id="TIGR00975">
    <property type="entry name" value="3a0107s03"/>
    <property type="match status" value="1"/>
</dbReference>
<feature type="binding site" evidence="5">
    <location>
        <begin position="54"/>
        <end position="56"/>
    </location>
    <ligand>
        <name>phosphate</name>
        <dbReference type="ChEBI" id="CHEBI:43474"/>
    </ligand>
</feature>
<accession>A0A076EJ57</accession>
<feature type="binding site" evidence="5">
    <location>
        <position position="106"/>
    </location>
    <ligand>
        <name>phosphate</name>
        <dbReference type="ChEBI" id="CHEBI:43474"/>
    </ligand>
</feature>
<dbReference type="PANTHER" id="PTHR42996">
    <property type="entry name" value="PHOSPHATE-BINDING PROTEIN PSTS"/>
    <property type="match status" value="1"/>
</dbReference>
<comment type="similarity">
    <text evidence="1 4">Belongs to the PstS family.</text>
</comment>
<dbReference type="GeneID" id="69889166"/>
<name>A0A076EJ57_RHOOP</name>
<dbReference type="CDD" id="cd13565">
    <property type="entry name" value="PBP2_PstS"/>
    <property type="match status" value="1"/>
</dbReference>
<dbReference type="EMBL" id="CP008947">
    <property type="protein sequence ID" value="AII06205.1"/>
    <property type="molecule type" value="Genomic_DNA"/>
</dbReference>
<dbReference type="Pfam" id="PF12849">
    <property type="entry name" value="PBP_like_2"/>
    <property type="match status" value="1"/>
</dbReference>
<organism evidence="8 9">
    <name type="scientific">Rhodococcus opacus</name>
    <name type="common">Nocardia opaca</name>
    <dbReference type="NCBI Taxonomy" id="37919"/>
    <lineage>
        <taxon>Bacteria</taxon>
        <taxon>Bacillati</taxon>
        <taxon>Actinomycetota</taxon>
        <taxon>Actinomycetes</taxon>
        <taxon>Mycobacteriales</taxon>
        <taxon>Nocardiaceae</taxon>
        <taxon>Rhodococcus</taxon>
    </lineage>
</organism>
<feature type="binding site" evidence="5">
    <location>
        <position position="88"/>
    </location>
    <ligand>
        <name>phosphate</name>
        <dbReference type="ChEBI" id="CHEBI:43474"/>
    </ligand>
</feature>
<evidence type="ECO:0000256" key="2">
    <source>
        <dbReference type="ARBA" id="ARBA00022448"/>
    </source>
</evidence>
<evidence type="ECO:0000259" key="7">
    <source>
        <dbReference type="Pfam" id="PF12849"/>
    </source>
</evidence>
<dbReference type="Proteomes" id="UP000028488">
    <property type="component" value="Chromosome"/>
</dbReference>
<evidence type="ECO:0000256" key="1">
    <source>
        <dbReference type="ARBA" id="ARBA00008725"/>
    </source>
</evidence>
<feature type="chain" id="PRO_5038485902" description="Phosphate-binding protein" evidence="6">
    <location>
        <begin position="25"/>
        <end position="372"/>
    </location>
</feature>
<feature type="signal peptide" evidence="6">
    <location>
        <begin position="1"/>
        <end position="24"/>
    </location>
</feature>
<dbReference type="PIRSF" id="PIRSF002756">
    <property type="entry name" value="PstS"/>
    <property type="match status" value="1"/>
</dbReference>
<dbReference type="GO" id="GO:0042301">
    <property type="term" value="F:phosphate ion binding"/>
    <property type="evidence" value="ECO:0007669"/>
    <property type="project" value="InterPro"/>
</dbReference>
<dbReference type="InterPro" id="IPR024370">
    <property type="entry name" value="PBP_domain"/>
</dbReference>
<sequence>MNLKRSGALLGAVALGAMTLAACGSDNNAASSGVDAASSNATCEGKANLSSAGSSAQKNAMDQFVSTYISVCQEKGKTVNLAYNPSGSGDGRTQFIASQIDFAGSDSAIKAEQAEQAKARCVGGEAWNLPLVFGPVAVAYNLDGVEDLVLNGEVTAKIFNGTIKKWNDPAIAALNPGATLPDQDITAIIRSDSSGTTDNFQQYLTAASNGAWTTGAGSDFTGGIGEGAKGSAGVAQAVASAPGSITYVEKSYADQNKLSAAQIDTGSGPVALSDESAAKAIEGAQFKGEGVGDLTLDLGSIFGTKEAGAYPLVLATYEIVCSKGYDADTSAAVKSFLTSAANEGQDNLAEQGYVPLPDSMKEKLNASVAAIG</sequence>
<keyword evidence="2 4" id="KW-0813">Transport</keyword>
<dbReference type="InterPro" id="IPR050962">
    <property type="entry name" value="Phosphate-bind_PstS"/>
</dbReference>
<evidence type="ECO:0000313" key="9">
    <source>
        <dbReference type="Proteomes" id="UP000028488"/>
    </source>
</evidence>
<dbReference type="Gene3D" id="3.40.190.10">
    <property type="entry name" value="Periplasmic binding protein-like II"/>
    <property type="match status" value="2"/>
</dbReference>
<evidence type="ECO:0000256" key="4">
    <source>
        <dbReference type="PIRNR" id="PIRNR002756"/>
    </source>
</evidence>
<evidence type="ECO:0000313" key="8">
    <source>
        <dbReference type="EMBL" id="AII06205.1"/>
    </source>
</evidence>
<dbReference type="InterPro" id="IPR005673">
    <property type="entry name" value="ABC_phos-bd_PstS"/>
</dbReference>
<keyword evidence="6" id="KW-0732">Signal</keyword>
<dbReference type="SUPFAM" id="SSF53850">
    <property type="entry name" value="Periplasmic binding protein-like II"/>
    <property type="match status" value="1"/>
</dbReference>
<keyword evidence="3 4" id="KW-0592">Phosphate transport</keyword>
<feature type="binding site" evidence="5">
    <location>
        <begin position="194"/>
        <end position="196"/>
    </location>
    <ligand>
        <name>phosphate</name>
        <dbReference type="ChEBI" id="CHEBI:43474"/>
    </ligand>
</feature>
<dbReference type="AlphaFoldDB" id="A0A076EJ57"/>
<evidence type="ECO:0000256" key="3">
    <source>
        <dbReference type="ARBA" id="ARBA00022592"/>
    </source>
</evidence>
<proteinExistence type="inferred from homology"/>
<dbReference type="PROSITE" id="PS51257">
    <property type="entry name" value="PROKAR_LIPOPROTEIN"/>
    <property type="match status" value="1"/>
</dbReference>
<dbReference type="PANTHER" id="PTHR42996:SF1">
    <property type="entry name" value="PHOSPHATE-BINDING PROTEIN PSTS"/>
    <property type="match status" value="1"/>
</dbReference>
<dbReference type="RefSeq" id="WP_005244346.1">
    <property type="nucleotide sequence ID" value="NZ_CP008947.1"/>
</dbReference>
<dbReference type="GO" id="GO:0043190">
    <property type="term" value="C:ATP-binding cassette (ABC) transporter complex"/>
    <property type="evidence" value="ECO:0007669"/>
    <property type="project" value="InterPro"/>
</dbReference>
<feature type="domain" description="PBP" evidence="7">
    <location>
        <begin position="45"/>
        <end position="338"/>
    </location>
</feature>
<evidence type="ECO:0000256" key="5">
    <source>
        <dbReference type="PIRSR" id="PIRSR002756-1"/>
    </source>
</evidence>
<protein>
    <recommendedName>
        <fullName evidence="4">Phosphate-binding protein</fullName>
    </recommendedName>
</protein>
<dbReference type="eggNOG" id="COG0226">
    <property type="taxonomic scope" value="Bacteria"/>
</dbReference>
<gene>
    <name evidence="8" type="ORF">EP51_16975</name>
</gene>
<evidence type="ECO:0000256" key="6">
    <source>
        <dbReference type="SAM" id="SignalP"/>
    </source>
</evidence>
<dbReference type="GO" id="GO:0035435">
    <property type="term" value="P:phosphate ion transmembrane transport"/>
    <property type="evidence" value="ECO:0007669"/>
    <property type="project" value="InterPro"/>
</dbReference>